<protein>
    <submittedName>
        <fullName evidence="2">Helix-turn-helix domain-containing protein</fullName>
    </submittedName>
</protein>
<evidence type="ECO:0000313" key="2">
    <source>
        <dbReference type="EMBL" id="SHG86605.1"/>
    </source>
</evidence>
<organism evidence="2 3">
    <name type="scientific">Bradyrhizobium erythrophlei</name>
    <dbReference type="NCBI Taxonomy" id="1437360"/>
    <lineage>
        <taxon>Bacteria</taxon>
        <taxon>Pseudomonadati</taxon>
        <taxon>Pseudomonadota</taxon>
        <taxon>Alphaproteobacteria</taxon>
        <taxon>Hyphomicrobiales</taxon>
        <taxon>Nitrobacteraceae</taxon>
        <taxon>Bradyrhizobium</taxon>
    </lineage>
</organism>
<dbReference type="Pfam" id="PF12833">
    <property type="entry name" value="HTH_18"/>
    <property type="match status" value="1"/>
</dbReference>
<reference evidence="2 3" key="1">
    <citation type="submission" date="2016-11" db="EMBL/GenBank/DDBJ databases">
        <authorList>
            <person name="Jaros S."/>
            <person name="Januszkiewicz K."/>
            <person name="Wedrychowicz H."/>
        </authorList>
    </citation>
    <scope>NUCLEOTIDE SEQUENCE [LARGE SCALE GENOMIC DNA]</scope>
    <source>
        <strain evidence="2 3">GAS138</strain>
    </source>
</reference>
<evidence type="ECO:0000259" key="1">
    <source>
        <dbReference type="PROSITE" id="PS01124"/>
    </source>
</evidence>
<dbReference type="PROSITE" id="PS01124">
    <property type="entry name" value="HTH_ARAC_FAMILY_2"/>
    <property type="match status" value="1"/>
</dbReference>
<dbReference type="AlphaFoldDB" id="A0A1M5NAU7"/>
<dbReference type="Gene3D" id="1.10.10.60">
    <property type="entry name" value="Homeodomain-like"/>
    <property type="match status" value="1"/>
</dbReference>
<evidence type="ECO:0000313" key="3">
    <source>
        <dbReference type="Proteomes" id="UP000189796"/>
    </source>
</evidence>
<dbReference type="GO" id="GO:0043565">
    <property type="term" value="F:sequence-specific DNA binding"/>
    <property type="evidence" value="ECO:0007669"/>
    <property type="project" value="InterPro"/>
</dbReference>
<accession>A0A1M5NAU7</accession>
<sequence length="50" mass="5609">MFQRSVQLAPLAFLADLRLELARRKLRATMLPVAGIGDEVGYRSESAFSR</sequence>
<dbReference type="GO" id="GO:0003700">
    <property type="term" value="F:DNA-binding transcription factor activity"/>
    <property type="evidence" value="ECO:0007669"/>
    <property type="project" value="InterPro"/>
</dbReference>
<dbReference type="Proteomes" id="UP000189796">
    <property type="component" value="Chromosome I"/>
</dbReference>
<proteinExistence type="predicted"/>
<gene>
    <name evidence="2" type="ORF">SAMN05443248_2905</name>
</gene>
<name>A0A1M5NAU7_9BRAD</name>
<dbReference type="EMBL" id="LT670817">
    <property type="protein sequence ID" value="SHG86605.1"/>
    <property type="molecule type" value="Genomic_DNA"/>
</dbReference>
<feature type="domain" description="HTH araC/xylS-type" evidence="1">
    <location>
        <begin position="1"/>
        <end position="50"/>
    </location>
</feature>
<dbReference type="InterPro" id="IPR018060">
    <property type="entry name" value="HTH_AraC"/>
</dbReference>